<evidence type="ECO:0000313" key="3">
    <source>
        <dbReference type="EMBL" id="OEO28460.1"/>
    </source>
</evidence>
<dbReference type="CDD" id="cd00431">
    <property type="entry name" value="cysteine_hydrolases"/>
    <property type="match status" value="1"/>
</dbReference>
<dbReference type="Proteomes" id="UP000095463">
    <property type="component" value="Unassembled WGS sequence"/>
</dbReference>
<dbReference type="Gene3D" id="3.40.50.850">
    <property type="entry name" value="Isochorismatase-like"/>
    <property type="match status" value="1"/>
</dbReference>
<organism evidence="3 4">
    <name type="scientific">Devosia insulae DS-56</name>
    <dbReference type="NCBI Taxonomy" id="1116389"/>
    <lineage>
        <taxon>Bacteria</taxon>
        <taxon>Pseudomonadati</taxon>
        <taxon>Pseudomonadota</taxon>
        <taxon>Alphaproteobacteria</taxon>
        <taxon>Hyphomicrobiales</taxon>
        <taxon>Devosiaceae</taxon>
        <taxon>Devosia</taxon>
    </lineage>
</organism>
<dbReference type="PANTHER" id="PTHR43540">
    <property type="entry name" value="PEROXYUREIDOACRYLATE/UREIDOACRYLATE AMIDOHYDROLASE-RELATED"/>
    <property type="match status" value="1"/>
</dbReference>
<keyword evidence="1 3" id="KW-0378">Hydrolase</keyword>
<proteinExistence type="predicted"/>
<dbReference type="OrthoDB" id="9811489at2"/>
<evidence type="ECO:0000313" key="4">
    <source>
        <dbReference type="Proteomes" id="UP000095463"/>
    </source>
</evidence>
<evidence type="ECO:0000259" key="2">
    <source>
        <dbReference type="Pfam" id="PF00857"/>
    </source>
</evidence>
<dbReference type="InterPro" id="IPR000868">
    <property type="entry name" value="Isochorismatase-like_dom"/>
</dbReference>
<dbReference type="AlphaFoldDB" id="A0A1E5XIP0"/>
<dbReference type="PANTHER" id="PTHR43540:SF6">
    <property type="entry name" value="ISOCHORISMATASE-LIKE DOMAIN-CONTAINING PROTEIN"/>
    <property type="match status" value="1"/>
</dbReference>
<comment type="caution">
    <text evidence="3">The sequence shown here is derived from an EMBL/GenBank/DDBJ whole genome shotgun (WGS) entry which is preliminary data.</text>
</comment>
<evidence type="ECO:0000256" key="1">
    <source>
        <dbReference type="ARBA" id="ARBA00022801"/>
    </source>
</evidence>
<protein>
    <submittedName>
        <fullName evidence="3">Cysteine hydrolase</fullName>
    </submittedName>
</protein>
<keyword evidence="4" id="KW-1185">Reference proteome</keyword>
<dbReference type="InterPro" id="IPR036380">
    <property type="entry name" value="Isochorismatase-like_sf"/>
</dbReference>
<dbReference type="Pfam" id="PF00857">
    <property type="entry name" value="Isochorismatase"/>
    <property type="match status" value="1"/>
</dbReference>
<feature type="domain" description="Isochorismatase-like" evidence="2">
    <location>
        <begin position="24"/>
        <end position="199"/>
    </location>
</feature>
<accession>A0A1E5XIP0</accession>
<dbReference type="SUPFAM" id="SSF52499">
    <property type="entry name" value="Isochorismatase-like hydrolases"/>
    <property type="match status" value="1"/>
</dbReference>
<dbReference type="InterPro" id="IPR050272">
    <property type="entry name" value="Isochorismatase-like_hydrls"/>
</dbReference>
<gene>
    <name evidence="3" type="ORF">VW23_004850</name>
</gene>
<dbReference type="GO" id="GO:0016787">
    <property type="term" value="F:hydrolase activity"/>
    <property type="evidence" value="ECO:0007669"/>
    <property type="project" value="UniProtKB-KW"/>
</dbReference>
<dbReference type="EMBL" id="LAJE02000377">
    <property type="protein sequence ID" value="OEO28460.1"/>
    <property type="molecule type" value="Genomic_DNA"/>
</dbReference>
<sequence length="210" mass="23303">MTDPIDLIAPQGLHFGSLGGNWVHLCIDMQRMFAEQTEWHAPWMQRVLPEVVRLVELAPERTVFTRFIPARTADDVGGTWRRYYQRWASMTAERLDPGLLELIPALALHAPPARVLDKPIYSPWLGSRLHADLMAGGVDTVVISGAETEVCVMAAVIGAIDLGYRVIIATDAICSSADSTHDAMHHIYDSRFGMQVETAEVVEIVEARGR</sequence>
<reference evidence="3 4" key="1">
    <citation type="journal article" date="2015" name="Genome Announc.">
        <title>Genome Assemblies of Three Soil-Associated Devosia species: D. insulae, D. limi, and D. soli.</title>
        <authorList>
            <person name="Hassan Y.I."/>
            <person name="Lepp D."/>
            <person name="Zhou T."/>
        </authorList>
    </citation>
    <scope>NUCLEOTIDE SEQUENCE [LARGE SCALE GENOMIC DNA]</scope>
    <source>
        <strain evidence="3 4">DS-56</strain>
    </source>
</reference>
<name>A0A1E5XIP0_9HYPH</name>